<sequence>MSELRVDASVRSGAPIVVGIDGSESSLDALDYALDLAESMQRPVEAIAVWHMPPFVYGGYYPLMDWTPEDDATKVLDRAAEAVFGAERPGWFRQTAVEGRAAPVLIAASEDAEMLVLGSRGHGGFTGLLLGSVSAACAEHAKCPVLVVHDRDAGGAGEDDEDADGTER</sequence>
<dbReference type="Gene3D" id="3.40.50.620">
    <property type="entry name" value="HUPs"/>
    <property type="match status" value="1"/>
</dbReference>
<dbReference type="PANTHER" id="PTHR46553:SF3">
    <property type="entry name" value="ADENINE NUCLEOTIDE ALPHA HYDROLASES-LIKE SUPERFAMILY PROTEIN"/>
    <property type="match status" value="1"/>
</dbReference>
<dbReference type="Proteomes" id="UP000275048">
    <property type="component" value="Unassembled WGS sequence"/>
</dbReference>
<accession>A0A3M7ZXN8</accession>
<dbReference type="PRINTS" id="PR01438">
    <property type="entry name" value="UNVRSLSTRESS"/>
</dbReference>
<name>A0A3M7ZXN8_9MICO</name>
<protein>
    <submittedName>
        <fullName evidence="3">Universal stress protein</fullName>
    </submittedName>
</protein>
<reference evidence="3 4" key="1">
    <citation type="submission" date="2018-10" db="EMBL/GenBank/DDBJ databases">
        <title>Isolation, diversity and antibacterial activity of antinobacteria from the wheat rhizosphere soil.</title>
        <authorList>
            <person name="Sun T."/>
        </authorList>
    </citation>
    <scope>NUCLEOTIDE SEQUENCE [LARGE SCALE GENOMIC DNA]</scope>
    <source>
        <strain evidence="3 4">SJ-23</strain>
    </source>
</reference>
<dbReference type="InterPro" id="IPR006016">
    <property type="entry name" value="UspA"/>
</dbReference>
<dbReference type="InterPro" id="IPR006015">
    <property type="entry name" value="Universal_stress_UspA"/>
</dbReference>
<dbReference type="RefSeq" id="WP_122938519.1">
    <property type="nucleotide sequence ID" value="NZ_JBHSNT010000044.1"/>
</dbReference>
<evidence type="ECO:0000256" key="1">
    <source>
        <dbReference type="ARBA" id="ARBA00008791"/>
    </source>
</evidence>
<dbReference type="OrthoDB" id="6174426at2"/>
<evidence type="ECO:0000313" key="4">
    <source>
        <dbReference type="Proteomes" id="UP000275048"/>
    </source>
</evidence>
<dbReference type="EMBL" id="RHHB01000068">
    <property type="protein sequence ID" value="RNB43744.1"/>
    <property type="molecule type" value="Genomic_DNA"/>
</dbReference>
<evidence type="ECO:0000259" key="2">
    <source>
        <dbReference type="Pfam" id="PF00582"/>
    </source>
</evidence>
<organism evidence="3 4">
    <name type="scientific">Agromyces tardus</name>
    <dbReference type="NCBI Taxonomy" id="2583849"/>
    <lineage>
        <taxon>Bacteria</taxon>
        <taxon>Bacillati</taxon>
        <taxon>Actinomycetota</taxon>
        <taxon>Actinomycetes</taxon>
        <taxon>Micrococcales</taxon>
        <taxon>Microbacteriaceae</taxon>
        <taxon>Agromyces</taxon>
    </lineage>
</organism>
<keyword evidence="4" id="KW-1185">Reference proteome</keyword>
<evidence type="ECO:0000313" key="3">
    <source>
        <dbReference type="EMBL" id="RNB43744.1"/>
    </source>
</evidence>
<comment type="caution">
    <text evidence="3">The sequence shown here is derived from an EMBL/GenBank/DDBJ whole genome shotgun (WGS) entry which is preliminary data.</text>
</comment>
<comment type="similarity">
    <text evidence="1">Belongs to the universal stress protein A family.</text>
</comment>
<gene>
    <name evidence="3" type="ORF">EDM22_18285</name>
</gene>
<dbReference type="Pfam" id="PF00582">
    <property type="entry name" value="Usp"/>
    <property type="match status" value="1"/>
</dbReference>
<dbReference type="AlphaFoldDB" id="A0A3M7ZXN8"/>
<dbReference type="InterPro" id="IPR014729">
    <property type="entry name" value="Rossmann-like_a/b/a_fold"/>
</dbReference>
<feature type="domain" description="UspA" evidence="2">
    <location>
        <begin position="15"/>
        <end position="149"/>
    </location>
</feature>
<dbReference type="PANTHER" id="PTHR46553">
    <property type="entry name" value="ADENINE NUCLEOTIDE ALPHA HYDROLASES-LIKE SUPERFAMILY PROTEIN"/>
    <property type="match status" value="1"/>
</dbReference>
<proteinExistence type="inferred from homology"/>
<dbReference type="SUPFAM" id="SSF52402">
    <property type="entry name" value="Adenine nucleotide alpha hydrolases-like"/>
    <property type="match status" value="1"/>
</dbReference>